<comment type="caution">
    <text evidence="5">The sequence shown here is derived from an EMBL/GenBank/DDBJ whole genome shotgun (WGS) entry which is preliminary data.</text>
</comment>
<feature type="domain" description="HTH araC/xylS-type" evidence="4">
    <location>
        <begin position="79"/>
        <end position="176"/>
    </location>
</feature>
<keyword evidence="6" id="KW-1185">Reference proteome</keyword>
<dbReference type="GO" id="GO:0043565">
    <property type="term" value="F:sequence-specific DNA binding"/>
    <property type="evidence" value="ECO:0007669"/>
    <property type="project" value="InterPro"/>
</dbReference>
<evidence type="ECO:0000313" key="6">
    <source>
        <dbReference type="Proteomes" id="UP000657177"/>
    </source>
</evidence>
<dbReference type="AlphaFoldDB" id="A0A8J6LLG8"/>
<dbReference type="Pfam" id="PF12833">
    <property type="entry name" value="HTH_18"/>
    <property type="match status" value="1"/>
</dbReference>
<dbReference type="SMART" id="SM00342">
    <property type="entry name" value="HTH_ARAC"/>
    <property type="match status" value="1"/>
</dbReference>
<gene>
    <name evidence="5" type="ORF">G5B42_02390</name>
</gene>
<keyword evidence="1" id="KW-0805">Transcription regulation</keyword>
<evidence type="ECO:0000256" key="1">
    <source>
        <dbReference type="ARBA" id="ARBA00023015"/>
    </source>
</evidence>
<dbReference type="InterPro" id="IPR018060">
    <property type="entry name" value="HTH_AraC"/>
</dbReference>
<keyword evidence="2" id="KW-0238">DNA-binding</keyword>
<dbReference type="RefSeq" id="WP_181338848.1">
    <property type="nucleotide sequence ID" value="NZ_JAAKDE010000004.1"/>
</dbReference>
<evidence type="ECO:0000256" key="3">
    <source>
        <dbReference type="ARBA" id="ARBA00023163"/>
    </source>
</evidence>
<organism evidence="5 6">
    <name type="scientific">Capillibacterium thermochitinicola</name>
    <dbReference type="NCBI Taxonomy" id="2699427"/>
    <lineage>
        <taxon>Bacteria</taxon>
        <taxon>Bacillati</taxon>
        <taxon>Bacillota</taxon>
        <taxon>Capillibacterium</taxon>
    </lineage>
</organism>
<dbReference type="Gene3D" id="1.10.10.60">
    <property type="entry name" value="Homeodomain-like"/>
    <property type="match status" value="1"/>
</dbReference>
<evidence type="ECO:0000313" key="5">
    <source>
        <dbReference type="EMBL" id="MBA2132394.1"/>
    </source>
</evidence>
<accession>A0A8J6LLG8</accession>
<dbReference type="PROSITE" id="PS01124">
    <property type="entry name" value="HTH_ARAC_FAMILY_2"/>
    <property type="match status" value="1"/>
</dbReference>
<evidence type="ECO:0000256" key="2">
    <source>
        <dbReference type="ARBA" id="ARBA00023125"/>
    </source>
</evidence>
<keyword evidence="3" id="KW-0804">Transcription</keyword>
<dbReference type="SUPFAM" id="SSF46689">
    <property type="entry name" value="Homeodomain-like"/>
    <property type="match status" value="2"/>
</dbReference>
<dbReference type="PANTHER" id="PTHR43280:SF2">
    <property type="entry name" value="HTH-TYPE TRANSCRIPTIONAL REGULATOR EXSA"/>
    <property type="match status" value="1"/>
</dbReference>
<dbReference type="Proteomes" id="UP000657177">
    <property type="component" value="Unassembled WGS sequence"/>
</dbReference>
<proteinExistence type="predicted"/>
<dbReference type="PANTHER" id="PTHR43280">
    <property type="entry name" value="ARAC-FAMILY TRANSCRIPTIONAL REGULATOR"/>
    <property type="match status" value="1"/>
</dbReference>
<dbReference type="GO" id="GO:0003700">
    <property type="term" value="F:DNA-binding transcription factor activity"/>
    <property type="evidence" value="ECO:0007669"/>
    <property type="project" value="InterPro"/>
</dbReference>
<dbReference type="EMBL" id="JAAKDE010000004">
    <property type="protein sequence ID" value="MBA2132394.1"/>
    <property type="molecule type" value="Genomic_DNA"/>
</dbReference>
<evidence type="ECO:0000259" key="4">
    <source>
        <dbReference type="PROSITE" id="PS01124"/>
    </source>
</evidence>
<name>A0A8J6LLG8_9FIRM</name>
<dbReference type="InterPro" id="IPR009057">
    <property type="entry name" value="Homeodomain-like_sf"/>
</dbReference>
<protein>
    <submittedName>
        <fullName evidence="5">Helix-turn-helix transcriptional regulator</fullName>
    </submittedName>
</protein>
<sequence>MWSVVERDYKRNDYRRIVGDWLGKKSGTHVDFEIFATHELEAEEADCKWLVIRVNLKQDHPEKKKSEPVAAVEFPAILVRVLTYIDDNLQGDLSMASLERRFFINRSYLSRLCRKYLGISLHRYIILRRVAKAKALLMAGKSAMEACQASGFNDYSNFRRMFKKVTNLTPSAYAKKQNRKYKVGQLGE</sequence>
<reference evidence="5" key="1">
    <citation type="submission" date="2020-06" db="EMBL/GenBank/DDBJ databases">
        <title>Novel chitinolytic bacterium.</title>
        <authorList>
            <person name="Ungkulpasvich U."/>
            <person name="Kosugi A."/>
            <person name="Uke A."/>
        </authorList>
    </citation>
    <scope>NUCLEOTIDE SEQUENCE</scope>
    <source>
        <strain evidence="5">UUS1-1</strain>
    </source>
</reference>